<name>A0A1J4K8E7_9EUKA</name>
<keyword evidence="3" id="KW-1185">Reference proteome</keyword>
<dbReference type="GeneID" id="94838384"/>
<keyword evidence="1" id="KW-0812">Transmembrane</keyword>
<feature type="transmembrane region" description="Helical" evidence="1">
    <location>
        <begin position="6"/>
        <end position="24"/>
    </location>
</feature>
<dbReference type="VEuPathDB" id="TrichDB:TRFO_24314"/>
<evidence type="ECO:0000313" key="2">
    <source>
        <dbReference type="EMBL" id="OHT07483.1"/>
    </source>
</evidence>
<dbReference type="RefSeq" id="XP_068360619.1">
    <property type="nucleotide sequence ID" value="XM_068503680.1"/>
</dbReference>
<protein>
    <submittedName>
        <fullName evidence="2">Uncharacterized protein</fullName>
    </submittedName>
</protein>
<dbReference type="AlphaFoldDB" id="A0A1J4K8E7"/>
<dbReference type="Proteomes" id="UP000179807">
    <property type="component" value="Unassembled WGS sequence"/>
</dbReference>
<dbReference type="OrthoDB" id="411632at2759"/>
<evidence type="ECO:0000256" key="1">
    <source>
        <dbReference type="SAM" id="Phobius"/>
    </source>
</evidence>
<organism evidence="2 3">
    <name type="scientific">Tritrichomonas foetus</name>
    <dbReference type="NCBI Taxonomy" id="1144522"/>
    <lineage>
        <taxon>Eukaryota</taxon>
        <taxon>Metamonada</taxon>
        <taxon>Parabasalia</taxon>
        <taxon>Tritrichomonadida</taxon>
        <taxon>Tritrichomonadidae</taxon>
        <taxon>Tritrichomonas</taxon>
    </lineage>
</organism>
<evidence type="ECO:0000313" key="3">
    <source>
        <dbReference type="Proteomes" id="UP000179807"/>
    </source>
</evidence>
<comment type="caution">
    <text evidence="2">The sequence shown here is derived from an EMBL/GenBank/DDBJ whole genome shotgun (WGS) entry which is preliminary data.</text>
</comment>
<sequence length="361" mass="42842">MMTSDFAQRLFFIFLIFLLVLFFIRLTEFRNIFQNYPAEALWDASIFIFRTPSKIAPKMNSFALFRESDIILVSAFFPVNISKTHSHAGYKKYAHNLLPRIIAPMIVYTSEWGKKFIDFHGNNYIHWNTSIEKVLDIEWVAQVDAVLKEQEKVDPEICRHSYEKYLVWHSKFYLLHEVSNMYPNSYVFWLDIGSIRWTPLYPESYRFPDRQKVLKAVPKNDMIFFALNRANRKFPYIPEYIYPINAVIGGVYGGSNFAIRNFFSYVTYIRESLKDQFFGKEQNLQTTYAFNFPKTKLVLMLASPGVHYSCEWFGYMSYFGTHDSCKAENFTLKDSREYLYYTAESDFEKSKEEMRKIADHC</sequence>
<dbReference type="EMBL" id="MLAK01000695">
    <property type="protein sequence ID" value="OHT07483.1"/>
    <property type="molecule type" value="Genomic_DNA"/>
</dbReference>
<keyword evidence="1" id="KW-1133">Transmembrane helix</keyword>
<accession>A0A1J4K8E7</accession>
<keyword evidence="1" id="KW-0472">Membrane</keyword>
<reference evidence="2" key="1">
    <citation type="submission" date="2016-10" db="EMBL/GenBank/DDBJ databases">
        <authorList>
            <person name="Benchimol M."/>
            <person name="Almeida L.G."/>
            <person name="Vasconcelos A.T."/>
            <person name="Perreira-Neves A."/>
            <person name="Rosa I.A."/>
            <person name="Tasca T."/>
            <person name="Bogo M.R."/>
            <person name="de Souza W."/>
        </authorList>
    </citation>
    <scope>NUCLEOTIDE SEQUENCE [LARGE SCALE GENOMIC DNA]</scope>
    <source>
        <strain evidence="2">K</strain>
    </source>
</reference>
<gene>
    <name evidence="2" type="ORF">TRFO_24314</name>
</gene>
<proteinExistence type="predicted"/>